<dbReference type="InterPro" id="IPR004088">
    <property type="entry name" value="KH_dom_type_1"/>
</dbReference>
<sequence>MEGNRRNFLNKHSNPQFKRKGGPRNGKSRNFNREEFPESSHLSDTVYRIICQSKKIGSVIGKGGSIVKALREDTQAKITVSDSVPGSDERVIIILSPSDKRAKRQSNTDDHAEKGDDDIELHCAAQDALLKVHDRIIEEDLSGADNNDEDGLVVTARLLVSNNMVGCVLGRKGDVIQRLRSETGANIRVLPADHLPSCAMSDDQLVQISGKPAIAKKALFEISTLLHQNPRKDKPPLSFPTSFASHGLHPPGPPERNMRPPGNLSWFERTTDVRSMPSLPPRGGYGIQPSRFGPEDFDGIAPRDQEAPSEFTMKILCSAEKIGGVIGKGGLNVRQLQHETGASIHVENVSPESGERVICVSSLEVLRDQRSQTIDAVLHLQNKTSEYSEKGTITTRLLVPSSKVGCILGQGGHVINEMRRRTHADIRIFSKEDKPKCASEDEELVQISGSFGVAKDALGEISSRLRTRFLRDVNSKGEPAPDRPLPEFGPARHLNAGGLHPSNAYAAGSSGRYEILKGGFHEYESPSFPVPPRPTGYTSVNEAKMSPMLATGGSRSAEFAGTRPKFQDPYSTGSDYNSSEHLNAMLDMYRTPSSSAGPSNYPQRSAYESYNTQQGAYPNSNASQVPYQNTSPQPNAYQNTYTQQGSYQNIRPHGSYPY</sequence>
<comment type="caution">
    <text evidence="5">The sequence shown here is derived from an EMBL/GenBank/DDBJ whole genome shotgun (WGS) entry which is preliminary data.</text>
</comment>
<feature type="compositionally biased region" description="Polar residues" evidence="3">
    <location>
        <begin position="591"/>
        <end position="649"/>
    </location>
</feature>
<evidence type="ECO:0000256" key="3">
    <source>
        <dbReference type="SAM" id="MobiDB-lite"/>
    </source>
</evidence>
<dbReference type="InterPro" id="IPR004087">
    <property type="entry name" value="KH_dom"/>
</dbReference>
<name>A0ABD3RJS1_9LAMI</name>
<evidence type="ECO:0000313" key="5">
    <source>
        <dbReference type="EMBL" id="KAL3813249.1"/>
    </source>
</evidence>
<evidence type="ECO:0000256" key="2">
    <source>
        <dbReference type="PROSITE-ProRule" id="PRU00117"/>
    </source>
</evidence>
<dbReference type="CDD" id="cd22460">
    <property type="entry name" value="KH-I_PEPPER_rpt2_like"/>
    <property type="match status" value="2"/>
</dbReference>
<gene>
    <name evidence="5" type="ORF">ACJIZ3_014517</name>
</gene>
<dbReference type="AlphaFoldDB" id="A0ABD3RJS1"/>
<evidence type="ECO:0000313" key="6">
    <source>
        <dbReference type="Proteomes" id="UP001634393"/>
    </source>
</evidence>
<dbReference type="CDD" id="cd22459">
    <property type="entry name" value="KH-I_PEPPER_rpt1_like"/>
    <property type="match status" value="1"/>
</dbReference>
<proteinExistence type="predicted"/>
<evidence type="ECO:0000256" key="1">
    <source>
        <dbReference type="ARBA" id="ARBA00022737"/>
    </source>
</evidence>
<dbReference type="PANTHER" id="PTHR10288">
    <property type="entry name" value="KH DOMAIN CONTAINING RNA BINDING PROTEIN"/>
    <property type="match status" value="1"/>
</dbReference>
<dbReference type="SUPFAM" id="SSF54791">
    <property type="entry name" value="Eukaryotic type KH-domain (KH-domain type I)"/>
    <property type="match status" value="4"/>
</dbReference>
<feature type="domain" description="K Homology" evidence="4">
    <location>
        <begin position="309"/>
        <end position="382"/>
    </location>
</feature>
<dbReference type="GO" id="GO:0003723">
    <property type="term" value="F:RNA binding"/>
    <property type="evidence" value="ECO:0007669"/>
    <property type="project" value="UniProtKB-UniRule"/>
</dbReference>
<feature type="compositionally biased region" description="Polar residues" evidence="3">
    <location>
        <begin position="569"/>
        <end position="581"/>
    </location>
</feature>
<dbReference type="Proteomes" id="UP001634393">
    <property type="component" value="Unassembled WGS sequence"/>
</dbReference>
<feature type="domain" description="K Homology" evidence="4">
    <location>
        <begin position="152"/>
        <end position="227"/>
    </location>
</feature>
<feature type="region of interest" description="Disordered" evidence="3">
    <location>
        <begin position="97"/>
        <end position="117"/>
    </location>
</feature>
<protein>
    <recommendedName>
        <fullName evidence="4">K Homology domain-containing protein</fullName>
    </recommendedName>
</protein>
<dbReference type="InterPro" id="IPR036612">
    <property type="entry name" value="KH_dom_type_1_sf"/>
</dbReference>
<feature type="region of interest" description="Disordered" evidence="3">
    <location>
        <begin position="552"/>
        <end position="658"/>
    </location>
</feature>
<keyword evidence="2" id="KW-0694">RNA-binding</keyword>
<keyword evidence="6" id="KW-1185">Reference proteome</keyword>
<dbReference type="EMBL" id="JBJXBP010000008">
    <property type="protein sequence ID" value="KAL3813249.1"/>
    <property type="molecule type" value="Genomic_DNA"/>
</dbReference>
<dbReference type="Gene3D" id="3.30.1370.10">
    <property type="entry name" value="K Homology domain, type 1"/>
    <property type="match status" value="2"/>
</dbReference>
<evidence type="ECO:0000259" key="4">
    <source>
        <dbReference type="SMART" id="SM00322"/>
    </source>
</evidence>
<accession>A0ABD3RJS1</accession>
<feature type="region of interest" description="Disordered" evidence="3">
    <location>
        <begin position="1"/>
        <end position="38"/>
    </location>
</feature>
<dbReference type="PROSITE" id="PS50084">
    <property type="entry name" value="KH_TYPE_1"/>
    <property type="match status" value="4"/>
</dbReference>
<feature type="domain" description="K Homology" evidence="4">
    <location>
        <begin position="43"/>
        <end position="113"/>
    </location>
</feature>
<feature type="domain" description="K Homology" evidence="4">
    <location>
        <begin position="391"/>
        <end position="466"/>
    </location>
</feature>
<reference evidence="5 6" key="1">
    <citation type="submission" date="2024-12" db="EMBL/GenBank/DDBJ databases">
        <title>The unique morphological basis and parallel evolutionary history of personate flowers in Penstemon.</title>
        <authorList>
            <person name="Depatie T.H."/>
            <person name="Wessinger C.A."/>
        </authorList>
    </citation>
    <scope>NUCLEOTIDE SEQUENCE [LARGE SCALE GENOMIC DNA]</scope>
    <source>
        <strain evidence="5">WTNN_2</strain>
        <tissue evidence="5">Leaf</tissue>
    </source>
</reference>
<dbReference type="SMART" id="SM00322">
    <property type="entry name" value="KH"/>
    <property type="match status" value="4"/>
</dbReference>
<organism evidence="5 6">
    <name type="scientific">Penstemon smallii</name>
    <dbReference type="NCBI Taxonomy" id="265156"/>
    <lineage>
        <taxon>Eukaryota</taxon>
        <taxon>Viridiplantae</taxon>
        <taxon>Streptophyta</taxon>
        <taxon>Embryophyta</taxon>
        <taxon>Tracheophyta</taxon>
        <taxon>Spermatophyta</taxon>
        <taxon>Magnoliopsida</taxon>
        <taxon>eudicotyledons</taxon>
        <taxon>Gunneridae</taxon>
        <taxon>Pentapetalae</taxon>
        <taxon>asterids</taxon>
        <taxon>lamiids</taxon>
        <taxon>Lamiales</taxon>
        <taxon>Plantaginaceae</taxon>
        <taxon>Cheloneae</taxon>
        <taxon>Penstemon</taxon>
    </lineage>
</organism>
<dbReference type="Pfam" id="PF00013">
    <property type="entry name" value="KH_1"/>
    <property type="match status" value="4"/>
</dbReference>
<keyword evidence="1" id="KW-0677">Repeat</keyword>
<dbReference type="Gene3D" id="3.30.310.210">
    <property type="match status" value="1"/>
</dbReference>
<feature type="region of interest" description="Disordered" evidence="3">
    <location>
        <begin position="230"/>
        <end position="266"/>
    </location>
</feature>